<sequence>MALVPINTQHALRILAGTQGRNTGHSYEEDLADAINQIPLPISINTHLIGNVFQTISEALTLISYIAQTLNVHTITQLSAVATGGLATSSKTQGVLFNGQNIKKCKSDILIKINNMFDIGVSIKQCNNRIPTNAQVYFTTATGFSNLLRSNQISVSQTAENAMKQFCGDAGFTPPNASRYFWEEINTIGRLEWENTFSTYQDEISKILLQKAYSHDPFAPNFLLHKTKKFTVTSREIAIYSIDELIQKSKNYGSFSTRKYSSRGKLHLAPRFGIFQMQRAGSKQHPTQLQFNLKAGYFYVI</sequence>
<dbReference type="Proteomes" id="UP000663954">
    <property type="component" value="Chromosome"/>
</dbReference>
<evidence type="ECO:0000313" key="1">
    <source>
        <dbReference type="EMBL" id="QTD62236.1"/>
    </source>
</evidence>
<dbReference type="RefSeq" id="WP_207973746.1">
    <property type="nucleotide sequence ID" value="NZ_CP071766.1"/>
</dbReference>
<dbReference type="EMBL" id="CP071770">
    <property type="protein sequence ID" value="QTD62236.1"/>
    <property type="molecule type" value="Genomic_DNA"/>
</dbReference>
<accession>A0ABX7TFB7</accession>
<proteinExistence type="predicted"/>
<reference evidence="1 2" key="1">
    <citation type="journal article" date="2020" name="Front. Cell. Infect. Microbiol.">
        <title>Characterization of Three Porcine Acinetobacter towneri Strains Co-Harboring tet(X3) and bla OXA-58.</title>
        <authorList>
            <person name="Ma J."/>
            <person name="Wang J."/>
            <person name="Feng J."/>
            <person name="Liu Y."/>
            <person name="Yang B."/>
            <person name="Li R."/>
            <person name="Bai L."/>
            <person name="He T."/>
            <person name="Wang X."/>
            <person name="Yang Z."/>
        </authorList>
    </citation>
    <scope>NUCLEOTIDE SEQUENCE [LARGE SCALE GENOMIC DNA]</scope>
    <source>
        <strain evidence="1 2">GX5</strain>
    </source>
</reference>
<protein>
    <submittedName>
        <fullName evidence="1">Uncharacterized protein</fullName>
    </submittedName>
</protein>
<dbReference type="GeneID" id="64221487"/>
<keyword evidence="2" id="KW-1185">Reference proteome</keyword>
<name>A0ABX7TFB7_9GAMM</name>
<evidence type="ECO:0000313" key="2">
    <source>
        <dbReference type="Proteomes" id="UP000663954"/>
    </source>
</evidence>
<organism evidence="1 2">
    <name type="scientific">Acinetobacter towneri</name>
    <dbReference type="NCBI Taxonomy" id="202956"/>
    <lineage>
        <taxon>Bacteria</taxon>
        <taxon>Pseudomonadati</taxon>
        <taxon>Pseudomonadota</taxon>
        <taxon>Gammaproteobacteria</taxon>
        <taxon>Moraxellales</taxon>
        <taxon>Moraxellaceae</taxon>
        <taxon>Acinetobacter</taxon>
    </lineage>
</organism>
<gene>
    <name evidence="1" type="ORF">J4G45_03350</name>
</gene>